<gene>
    <name evidence="9" type="ORF">N0F65_010968</name>
</gene>
<keyword evidence="10" id="KW-1185">Reference proteome</keyword>
<evidence type="ECO:0000256" key="6">
    <source>
        <dbReference type="ARBA" id="ARBA00023136"/>
    </source>
</evidence>
<dbReference type="EMBL" id="DAKRPA010000030">
    <property type="protein sequence ID" value="DBA02496.1"/>
    <property type="molecule type" value="Genomic_DNA"/>
</dbReference>
<dbReference type="PANTHER" id="PTHR13768">
    <property type="entry name" value="SOLUBLE NSF ATTACHMENT PROTEIN SNAP"/>
    <property type="match status" value="1"/>
</dbReference>
<evidence type="ECO:0000256" key="4">
    <source>
        <dbReference type="ARBA" id="ARBA00022892"/>
    </source>
</evidence>
<dbReference type="GO" id="GO:0019905">
    <property type="term" value="F:syntaxin binding"/>
    <property type="evidence" value="ECO:0007669"/>
    <property type="project" value="TreeGrafter"/>
</dbReference>
<keyword evidence="3 7" id="KW-0813">Transport</keyword>
<dbReference type="GO" id="GO:0005483">
    <property type="term" value="F:soluble NSF attachment protein activity"/>
    <property type="evidence" value="ECO:0007669"/>
    <property type="project" value="UniProtKB-ARBA"/>
</dbReference>
<evidence type="ECO:0008006" key="11">
    <source>
        <dbReference type="Google" id="ProtNLM"/>
    </source>
</evidence>
<dbReference type="PANTHER" id="PTHR13768:SF8">
    <property type="entry name" value="ALPHA-SOLUBLE NSF ATTACHMENT PROTEIN"/>
    <property type="match status" value="1"/>
</dbReference>
<keyword evidence="8" id="KW-0175">Coiled coil</keyword>
<reference evidence="9" key="1">
    <citation type="submission" date="2022-11" db="EMBL/GenBank/DDBJ databases">
        <authorList>
            <person name="Morgan W.R."/>
            <person name="Tartar A."/>
        </authorList>
    </citation>
    <scope>NUCLEOTIDE SEQUENCE</scope>
    <source>
        <strain evidence="9">ARSEF 373</strain>
    </source>
</reference>
<dbReference type="SUPFAM" id="SSF48452">
    <property type="entry name" value="TPR-like"/>
    <property type="match status" value="1"/>
</dbReference>
<feature type="coiled-coil region" evidence="8">
    <location>
        <begin position="115"/>
        <end position="182"/>
    </location>
</feature>
<evidence type="ECO:0000256" key="3">
    <source>
        <dbReference type="ARBA" id="ARBA00022448"/>
    </source>
</evidence>
<evidence type="ECO:0000256" key="2">
    <source>
        <dbReference type="ARBA" id="ARBA00010050"/>
    </source>
</evidence>
<comment type="subcellular location">
    <subcellularLocation>
        <location evidence="1 7">Membrane</location>
        <topology evidence="1 7">Peripheral membrane protein</topology>
    </subcellularLocation>
</comment>
<dbReference type="GO" id="GO:0035494">
    <property type="term" value="P:SNARE complex disassembly"/>
    <property type="evidence" value="ECO:0007669"/>
    <property type="project" value="TreeGrafter"/>
</dbReference>
<evidence type="ECO:0000256" key="8">
    <source>
        <dbReference type="SAM" id="Coils"/>
    </source>
</evidence>
<dbReference type="Proteomes" id="UP001146120">
    <property type="component" value="Unassembled WGS sequence"/>
</dbReference>
<comment type="similarity">
    <text evidence="2 7">Belongs to the SNAP family.</text>
</comment>
<protein>
    <recommendedName>
        <fullName evidence="11">Alpha-soluble NSF attachment protein</fullName>
    </recommendedName>
</protein>
<dbReference type="Gene3D" id="1.25.40.10">
    <property type="entry name" value="Tetratricopeptide repeat domain"/>
    <property type="match status" value="1"/>
</dbReference>
<keyword evidence="4 7" id="KW-0931">ER-Golgi transport</keyword>
<dbReference type="Pfam" id="PF14938">
    <property type="entry name" value="SNAP"/>
    <property type="match status" value="1"/>
</dbReference>
<dbReference type="InterPro" id="IPR011990">
    <property type="entry name" value="TPR-like_helical_dom_sf"/>
</dbReference>
<name>A0AAV2Z842_9STRA</name>
<keyword evidence="6 7" id="KW-0472">Membrane</keyword>
<dbReference type="GO" id="GO:0006886">
    <property type="term" value="P:intracellular protein transport"/>
    <property type="evidence" value="ECO:0007669"/>
    <property type="project" value="UniProtKB-UniRule"/>
</dbReference>
<dbReference type="FunFam" id="1.25.40.10:FF:000049">
    <property type="entry name" value="Alpha-soluble NSF attachment protein-like"/>
    <property type="match status" value="1"/>
</dbReference>
<reference evidence="9" key="2">
    <citation type="journal article" date="2023" name="Microbiol Resour">
        <title>Decontamination and Annotation of the Draft Genome Sequence of the Oomycete Lagenidium giganteum ARSEF 373.</title>
        <authorList>
            <person name="Morgan W.R."/>
            <person name="Tartar A."/>
        </authorList>
    </citation>
    <scope>NUCLEOTIDE SEQUENCE</scope>
    <source>
        <strain evidence="9">ARSEF 373</strain>
    </source>
</reference>
<evidence type="ECO:0000256" key="1">
    <source>
        <dbReference type="ARBA" id="ARBA00004170"/>
    </source>
</evidence>
<dbReference type="GO" id="GO:0005774">
    <property type="term" value="C:vacuolar membrane"/>
    <property type="evidence" value="ECO:0007669"/>
    <property type="project" value="TreeGrafter"/>
</dbReference>
<evidence type="ECO:0000313" key="10">
    <source>
        <dbReference type="Proteomes" id="UP001146120"/>
    </source>
</evidence>
<evidence type="ECO:0000313" key="9">
    <source>
        <dbReference type="EMBL" id="DBA02496.1"/>
    </source>
</evidence>
<evidence type="ECO:0000256" key="7">
    <source>
        <dbReference type="RuleBase" id="RU367013"/>
    </source>
</evidence>
<comment type="caution">
    <text evidence="9">The sequence shown here is derived from an EMBL/GenBank/DDBJ whole genome shotgun (WGS) entry which is preliminary data.</text>
</comment>
<dbReference type="InterPro" id="IPR000744">
    <property type="entry name" value="NSF_attach"/>
</dbReference>
<dbReference type="AlphaFoldDB" id="A0AAV2Z842"/>
<evidence type="ECO:0000256" key="5">
    <source>
        <dbReference type="ARBA" id="ARBA00022927"/>
    </source>
</evidence>
<proteinExistence type="inferred from homology"/>
<comment type="function">
    <text evidence="7">Required for vesicular transport between the endoplasmic reticulum and the Golgi apparatus.</text>
</comment>
<accession>A0AAV2Z842</accession>
<dbReference type="CDD" id="cd15832">
    <property type="entry name" value="SNAP"/>
    <property type="match status" value="1"/>
</dbReference>
<dbReference type="GO" id="GO:0031201">
    <property type="term" value="C:SNARE complex"/>
    <property type="evidence" value="ECO:0007669"/>
    <property type="project" value="TreeGrafter"/>
</dbReference>
<dbReference type="PRINTS" id="PR00448">
    <property type="entry name" value="NSFATTACHMNT"/>
</dbReference>
<sequence>MSAEARGEEYMAQAQKALKKTSFFSFASGSQKFEDASDLYEKAGNQFKIAKKWKEASDAFVKCADCQMKLKESSRAAQFYQHAADALQKVDPADSIEYYRMAISMLCDAGRMSNAAKLQKQIAEIYETLDNKEEAVENFRKAADFFSMENQGSSANNMMLKVAQYSAELERYDAALEIYESVAKTSMESNLLKFNAKNHLLNAGICALATKDLVLVQLKWSEYQEIDYTFADSREGKFLQAMTQAFEQYNADAFADAVYQFDTISKIEPWKISILLKVKEGIVGETDAVQDLT</sequence>
<organism evidence="9 10">
    <name type="scientific">Lagenidium giganteum</name>
    <dbReference type="NCBI Taxonomy" id="4803"/>
    <lineage>
        <taxon>Eukaryota</taxon>
        <taxon>Sar</taxon>
        <taxon>Stramenopiles</taxon>
        <taxon>Oomycota</taxon>
        <taxon>Peronosporomycetes</taxon>
        <taxon>Pythiales</taxon>
        <taxon>Pythiaceae</taxon>
    </lineage>
</organism>
<keyword evidence="5 7" id="KW-0653">Protein transport</keyword>